<proteinExistence type="predicted"/>
<dbReference type="EMBL" id="JBGBPQ010000007">
    <property type="protein sequence ID" value="KAL1521552.1"/>
    <property type="molecule type" value="Genomic_DNA"/>
</dbReference>
<evidence type="ECO:0000259" key="2">
    <source>
        <dbReference type="Pfam" id="PF00350"/>
    </source>
</evidence>
<evidence type="ECO:0000256" key="1">
    <source>
        <dbReference type="SAM" id="MobiDB-lite"/>
    </source>
</evidence>
<accession>A0AB34JKW4</accession>
<gene>
    <name evidence="3" type="ORF">AB1Y20_021211</name>
</gene>
<dbReference type="InterPro" id="IPR045063">
    <property type="entry name" value="Dynamin_N"/>
</dbReference>
<dbReference type="InterPro" id="IPR051943">
    <property type="entry name" value="TRAFAC_Dynamin-like_GTPase"/>
</dbReference>
<reference evidence="3 4" key="1">
    <citation type="journal article" date="2024" name="Science">
        <title>Giant polyketide synthase enzymes in the biosynthesis of giant marine polyether toxins.</title>
        <authorList>
            <person name="Fallon T.R."/>
            <person name="Shende V.V."/>
            <person name="Wierzbicki I.H."/>
            <person name="Pendleton A.L."/>
            <person name="Watervoot N.F."/>
            <person name="Auber R.P."/>
            <person name="Gonzalez D.J."/>
            <person name="Wisecaver J.H."/>
            <person name="Moore B.S."/>
        </authorList>
    </citation>
    <scope>NUCLEOTIDE SEQUENCE [LARGE SCALE GENOMIC DNA]</scope>
    <source>
        <strain evidence="3 4">12B1</strain>
    </source>
</reference>
<feature type="region of interest" description="Disordered" evidence="1">
    <location>
        <begin position="499"/>
        <end position="521"/>
    </location>
</feature>
<comment type="caution">
    <text evidence="3">The sequence shown here is derived from an EMBL/GenBank/DDBJ whole genome shotgun (WGS) entry which is preliminary data.</text>
</comment>
<sequence>MWRQRLARRAAALSRHVRLRSDRPLGIGELQEEVQRRTESIFEQTLAPLNKQLLGPLERRPFAEGVPLPFVLVLGNHSSGKSSFINHVLGREVQTTGVAPTDDGFTVIAPGSRDSDRDGPSFVGDPSLGFGALRAFGPSFLSHIHLKVREGLAPRGLMLVDSPGMIDSPGAHRASPLSDATHTRREGNWRTSERGYDFLGVTKWLAGRADVILLFFDPDKPGTTGETLECLTTSLAASEHKLLIIMNKVDQFVHIHDFARAYGSLCWNLSKVIPRKDLPRIYTMFLPPSALKDRPHARSAADASPLAQAMKELEGTRDEVLRAVYLAPERRIDNLITRTHDEAAMLRVHVVVAEAARAGLVSLRNRFAAAGGGVLVSAPLAATYIWLEVGATAQQCLGIASLGVVGAALVAARGRHALNVMWKDILSDEGMDELFKREFRAEVAESDEFVNALWRRVRSPLQRSLQTLSLGGLPKLSNADLDALNNVLQTELPALRRLTSPHKSQSAEPGFVAAPFDEPSR</sequence>
<name>A0AB34JKW4_PRYPA</name>
<dbReference type="Proteomes" id="UP001515480">
    <property type="component" value="Unassembled WGS sequence"/>
</dbReference>
<dbReference type="Gene3D" id="3.40.50.300">
    <property type="entry name" value="P-loop containing nucleotide triphosphate hydrolases"/>
    <property type="match status" value="1"/>
</dbReference>
<feature type="region of interest" description="Disordered" evidence="1">
    <location>
        <begin position="101"/>
        <end position="121"/>
    </location>
</feature>
<evidence type="ECO:0000313" key="4">
    <source>
        <dbReference type="Proteomes" id="UP001515480"/>
    </source>
</evidence>
<dbReference type="Pfam" id="PF00350">
    <property type="entry name" value="Dynamin_N"/>
    <property type="match status" value="1"/>
</dbReference>
<dbReference type="PANTHER" id="PTHR43681:SF1">
    <property type="entry name" value="SARCALUMENIN"/>
    <property type="match status" value="1"/>
</dbReference>
<dbReference type="PANTHER" id="PTHR43681">
    <property type="entry name" value="TRANSMEMBRANE GTPASE FZO"/>
    <property type="match status" value="1"/>
</dbReference>
<dbReference type="SUPFAM" id="SSF52540">
    <property type="entry name" value="P-loop containing nucleoside triphosphate hydrolases"/>
    <property type="match status" value="1"/>
</dbReference>
<evidence type="ECO:0000313" key="3">
    <source>
        <dbReference type="EMBL" id="KAL1521552.1"/>
    </source>
</evidence>
<keyword evidence="4" id="KW-1185">Reference proteome</keyword>
<organism evidence="3 4">
    <name type="scientific">Prymnesium parvum</name>
    <name type="common">Toxic golden alga</name>
    <dbReference type="NCBI Taxonomy" id="97485"/>
    <lineage>
        <taxon>Eukaryota</taxon>
        <taxon>Haptista</taxon>
        <taxon>Haptophyta</taxon>
        <taxon>Prymnesiophyceae</taxon>
        <taxon>Prymnesiales</taxon>
        <taxon>Prymnesiaceae</taxon>
        <taxon>Prymnesium</taxon>
    </lineage>
</organism>
<dbReference type="InterPro" id="IPR027417">
    <property type="entry name" value="P-loop_NTPase"/>
</dbReference>
<protein>
    <recommendedName>
        <fullName evidence="2">Dynamin N-terminal domain-containing protein</fullName>
    </recommendedName>
</protein>
<feature type="domain" description="Dynamin N-terminal" evidence="2">
    <location>
        <begin position="71"/>
        <end position="114"/>
    </location>
</feature>
<dbReference type="AlphaFoldDB" id="A0AB34JKW4"/>